<name>Q7U9P0_PARMW</name>
<dbReference type="GO" id="GO:0090729">
    <property type="term" value="F:toxin activity"/>
    <property type="evidence" value="ECO:0007669"/>
    <property type="project" value="UniProtKB-KW"/>
</dbReference>
<dbReference type="AlphaFoldDB" id="Q7U9P0"/>
<dbReference type="Proteomes" id="UP000001422">
    <property type="component" value="Chromosome"/>
</dbReference>
<evidence type="ECO:0000256" key="7">
    <source>
        <dbReference type="ARBA" id="ARBA00038093"/>
    </source>
</evidence>
<protein>
    <recommendedName>
        <fullName evidence="8">Ribonuclease VapC</fullName>
        <shortName evidence="8">RNase VapC</shortName>
        <ecNumber evidence="8">3.1.-.-</ecNumber>
    </recommendedName>
    <alternativeName>
        <fullName evidence="8">Toxin VapC</fullName>
    </alternativeName>
</protein>
<evidence type="ECO:0000256" key="2">
    <source>
        <dbReference type="ARBA" id="ARBA00022649"/>
    </source>
</evidence>
<accession>Q7U9P0</accession>
<dbReference type="GO" id="GO:0016787">
    <property type="term" value="F:hydrolase activity"/>
    <property type="evidence" value="ECO:0007669"/>
    <property type="project" value="UniProtKB-KW"/>
</dbReference>
<dbReference type="SUPFAM" id="SSF88723">
    <property type="entry name" value="PIN domain-like"/>
    <property type="match status" value="1"/>
</dbReference>
<feature type="domain" description="PIN" evidence="9">
    <location>
        <begin position="8"/>
        <end position="109"/>
    </location>
</feature>
<evidence type="ECO:0000256" key="8">
    <source>
        <dbReference type="HAMAP-Rule" id="MF_00265"/>
    </source>
</evidence>
<sequence length="124" mass="13922">MDALMRLLLDTNVLIDVLKGETTARDWLEEQQQPAVSVITWIEVLVGCRTAESQTVEAWLDSFERLSLDRDVARESVQARRRHGLKVPEAIILATARCHGLALATRNSKDFPLSLGDVLHPYSL</sequence>
<dbReference type="PANTHER" id="PTHR33653:SF1">
    <property type="entry name" value="RIBONUCLEASE VAPC2"/>
    <property type="match status" value="1"/>
</dbReference>
<dbReference type="HAMAP" id="MF_00265">
    <property type="entry name" value="VapC_Nob1"/>
    <property type="match status" value="1"/>
</dbReference>
<evidence type="ECO:0000313" key="11">
    <source>
        <dbReference type="Proteomes" id="UP000001422"/>
    </source>
</evidence>
<keyword evidence="2 8" id="KW-1277">Toxin-antitoxin system</keyword>
<dbReference type="EC" id="3.1.-.-" evidence="8"/>
<keyword evidence="8" id="KW-0800">Toxin</keyword>
<dbReference type="RefSeq" id="WP_011127090.1">
    <property type="nucleotide sequence ID" value="NC_005070.1"/>
</dbReference>
<comment type="function">
    <text evidence="8">Toxic component of a toxin-antitoxin (TA) system. An RNase.</text>
</comment>
<dbReference type="STRING" id="84588.SYNW0214"/>
<dbReference type="InterPro" id="IPR002716">
    <property type="entry name" value="PIN_dom"/>
</dbReference>
<evidence type="ECO:0000256" key="6">
    <source>
        <dbReference type="ARBA" id="ARBA00022842"/>
    </source>
</evidence>
<dbReference type="CDD" id="cd18737">
    <property type="entry name" value="PIN_VapC4-5_FitB-like"/>
    <property type="match status" value="1"/>
</dbReference>
<evidence type="ECO:0000313" key="10">
    <source>
        <dbReference type="EMBL" id="CAE06729.1"/>
    </source>
</evidence>
<keyword evidence="4 8" id="KW-0479">Metal-binding</keyword>
<evidence type="ECO:0000256" key="4">
    <source>
        <dbReference type="ARBA" id="ARBA00022723"/>
    </source>
</evidence>
<feature type="binding site" evidence="8">
    <location>
        <position position="10"/>
    </location>
    <ligand>
        <name>Mg(2+)</name>
        <dbReference type="ChEBI" id="CHEBI:18420"/>
    </ligand>
</feature>
<evidence type="ECO:0000256" key="1">
    <source>
        <dbReference type="ARBA" id="ARBA00001946"/>
    </source>
</evidence>
<evidence type="ECO:0000256" key="5">
    <source>
        <dbReference type="ARBA" id="ARBA00022801"/>
    </source>
</evidence>
<proteinExistence type="inferred from homology"/>
<dbReference type="EMBL" id="BX569689">
    <property type="protein sequence ID" value="CAE06729.1"/>
    <property type="molecule type" value="Genomic_DNA"/>
</dbReference>
<dbReference type="Pfam" id="PF01850">
    <property type="entry name" value="PIN"/>
    <property type="match status" value="1"/>
</dbReference>
<comment type="caution">
    <text evidence="8">Lacks conserved residue(s) required for the propagation of feature annotation.</text>
</comment>
<dbReference type="PANTHER" id="PTHR33653">
    <property type="entry name" value="RIBONUCLEASE VAPC2"/>
    <property type="match status" value="1"/>
</dbReference>
<comment type="cofactor">
    <cofactor evidence="1 8">
        <name>Mg(2+)</name>
        <dbReference type="ChEBI" id="CHEBI:18420"/>
    </cofactor>
</comment>
<dbReference type="eggNOG" id="COG1487">
    <property type="taxonomic scope" value="Bacteria"/>
</dbReference>
<organism evidence="10 11">
    <name type="scientific">Parasynechococcus marenigrum (strain WH8102)</name>
    <dbReference type="NCBI Taxonomy" id="84588"/>
    <lineage>
        <taxon>Bacteria</taxon>
        <taxon>Bacillati</taxon>
        <taxon>Cyanobacteriota</taxon>
        <taxon>Cyanophyceae</taxon>
        <taxon>Synechococcales</taxon>
        <taxon>Prochlorococcaceae</taxon>
        <taxon>Parasynechococcus</taxon>
        <taxon>Parasynechococcus marenigrum</taxon>
    </lineage>
</organism>
<keyword evidence="6 8" id="KW-0460">Magnesium</keyword>
<dbReference type="GO" id="GO:0004540">
    <property type="term" value="F:RNA nuclease activity"/>
    <property type="evidence" value="ECO:0007669"/>
    <property type="project" value="InterPro"/>
</dbReference>
<dbReference type="InterPro" id="IPR029060">
    <property type="entry name" value="PIN-like_dom_sf"/>
</dbReference>
<dbReference type="InterPro" id="IPR050556">
    <property type="entry name" value="Type_II_TA_system_RNase"/>
</dbReference>
<evidence type="ECO:0000259" key="9">
    <source>
        <dbReference type="Pfam" id="PF01850"/>
    </source>
</evidence>
<dbReference type="HOGENOM" id="CLU_118482_0_2_3"/>
<keyword evidence="3 8" id="KW-0540">Nuclease</keyword>
<dbReference type="KEGG" id="syw:SYNW0214"/>
<keyword evidence="5 8" id="KW-0378">Hydrolase</keyword>
<dbReference type="InterPro" id="IPR022907">
    <property type="entry name" value="VapC_family"/>
</dbReference>
<keyword evidence="11" id="KW-1185">Reference proteome</keyword>
<dbReference type="Gene3D" id="3.40.50.1010">
    <property type="entry name" value="5'-nuclease"/>
    <property type="match status" value="1"/>
</dbReference>
<comment type="similarity">
    <text evidence="7 8">Belongs to the PINc/VapC protein family.</text>
</comment>
<dbReference type="GO" id="GO:0000287">
    <property type="term" value="F:magnesium ion binding"/>
    <property type="evidence" value="ECO:0007669"/>
    <property type="project" value="UniProtKB-UniRule"/>
</dbReference>
<reference evidence="10 11" key="1">
    <citation type="journal article" date="2003" name="Nature">
        <title>The genome of a motile marine Synechococcus.</title>
        <authorList>
            <person name="Palenik B."/>
            <person name="Brahamsha B."/>
            <person name="Larimer F."/>
            <person name="Land M."/>
            <person name="Hauser L."/>
            <person name="Chain P."/>
            <person name="Lamerdin J."/>
            <person name="Regala W."/>
            <person name="Allen E.A."/>
            <person name="McCarren J."/>
            <person name="Paulsen I."/>
            <person name="Dufresne A."/>
            <person name="Partensky F."/>
            <person name="Webb E."/>
            <person name="Waterbury J."/>
        </authorList>
    </citation>
    <scope>NUCLEOTIDE SEQUENCE [LARGE SCALE GENOMIC DNA]</scope>
    <source>
        <strain evidence="10 11">WH8102</strain>
    </source>
</reference>
<gene>
    <name evidence="8" type="primary">vapC</name>
    <name evidence="10" type="ordered locus">SYNW0214</name>
</gene>
<evidence type="ECO:0000256" key="3">
    <source>
        <dbReference type="ARBA" id="ARBA00022722"/>
    </source>
</evidence>